<name>A0ABV3DKP5_9ACTN</name>
<comment type="caution">
    <text evidence="1">The sequence shown here is derived from an EMBL/GenBank/DDBJ whole genome shotgun (WGS) entry which is preliminary data.</text>
</comment>
<protein>
    <submittedName>
        <fullName evidence="1">Uncharacterized protein</fullName>
    </submittedName>
</protein>
<dbReference type="RefSeq" id="WP_358356765.1">
    <property type="nucleotide sequence ID" value="NZ_JBEZFP010000061.1"/>
</dbReference>
<organism evidence="1 2">
    <name type="scientific">Streptodolium elevatio</name>
    <dbReference type="NCBI Taxonomy" id="3157996"/>
    <lineage>
        <taxon>Bacteria</taxon>
        <taxon>Bacillati</taxon>
        <taxon>Actinomycetota</taxon>
        <taxon>Actinomycetes</taxon>
        <taxon>Kitasatosporales</taxon>
        <taxon>Streptomycetaceae</taxon>
        <taxon>Streptodolium</taxon>
    </lineage>
</organism>
<keyword evidence="2" id="KW-1185">Reference proteome</keyword>
<reference evidence="1 2" key="1">
    <citation type="submission" date="2024-06" db="EMBL/GenBank/DDBJ databases">
        <title>The Natural Products Discovery Center: Release of the First 8490 Sequenced Strains for Exploring Actinobacteria Biosynthetic Diversity.</title>
        <authorList>
            <person name="Kalkreuter E."/>
            <person name="Kautsar S.A."/>
            <person name="Yang D."/>
            <person name="Bader C.D."/>
            <person name="Teijaro C.N."/>
            <person name="Fluegel L."/>
            <person name="Davis C.M."/>
            <person name="Simpson J.R."/>
            <person name="Lauterbach L."/>
            <person name="Steele A.D."/>
            <person name="Gui C."/>
            <person name="Meng S."/>
            <person name="Li G."/>
            <person name="Viehrig K."/>
            <person name="Ye F."/>
            <person name="Su P."/>
            <person name="Kiefer A.F."/>
            <person name="Nichols A."/>
            <person name="Cepeda A.J."/>
            <person name="Yan W."/>
            <person name="Fan B."/>
            <person name="Jiang Y."/>
            <person name="Adhikari A."/>
            <person name="Zheng C.-J."/>
            <person name="Schuster L."/>
            <person name="Cowan T.M."/>
            <person name="Smanski M.J."/>
            <person name="Chevrette M.G."/>
            <person name="De Carvalho L.P.S."/>
            <person name="Shen B."/>
        </authorList>
    </citation>
    <scope>NUCLEOTIDE SEQUENCE [LARGE SCALE GENOMIC DNA]</scope>
    <source>
        <strain evidence="1 2">NPDC048946</strain>
    </source>
</reference>
<dbReference type="Proteomes" id="UP001551482">
    <property type="component" value="Unassembled WGS sequence"/>
</dbReference>
<sequence length="110" mass="11973">MPGRAGRPRTTPEQHPWIASLFTDPVLWNGRQENFTNGQHRTCALRAAGAPAVPAAGRYLPSRPYPAPVEATQDASVRVAAFWRARADSRYGHLPGAGWWAAWLASRAAA</sequence>
<proteinExistence type="predicted"/>
<gene>
    <name evidence="1" type="ORF">AB0C36_22825</name>
</gene>
<evidence type="ECO:0000313" key="1">
    <source>
        <dbReference type="EMBL" id="MEU8136330.1"/>
    </source>
</evidence>
<evidence type="ECO:0000313" key="2">
    <source>
        <dbReference type="Proteomes" id="UP001551482"/>
    </source>
</evidence>
<dbReference type="EMBL" id="JBEZFP010000061">
    <property type="protein sequence ID" value="MEU8136330.1"/>
    <property type="molecule type" value="Genomic_DNA"/>
</dbReference>
<accession>A0ABV3DKP5</accession>